<accession>A0A9N9JS96</accession>
<name>A0A9N9JS96_9GLOM</name>
<gene>
    <name evidence="1" type="ORF">RFULGI_LOCUS17115</name>
</gene>
<dbReference type="AlphaFoldDB" id="A0A9N9JS96"/>
<protein>
    <submittedName>
        <fullName evidence="1">17090_t:CDS:1</fullName>
    </submittedName>
</protein>
<feature type="non-terminal residue" evidence="1">
    <location>
        <position position="79"/>
    </location>
</feature>
<dbReference type="Proteomes" id="UP000789396">
    <property type="component" value="Unassembled WGS sequence"/>
</dbReference>
<organism evidence="1 2">
    <name type="scientific">Racocetra fulgida</name>
    <dbReference type="NCBI Taxonomy" id="60492"/>
    <lineage>
        <taxon>Eukaryota</taxon>
        <taxon>Fungi</taxon>
        <taxon>Fungi incertae sedis</taxon>
        <taxon>Mucoromycota</taxon>
        <taxon>Glomeromycotina</taxon>
        <taxon>Glomeromycetes</taxon>
        <taxon>Diversisporales</taxon>
        <taxon>Gigasporaceae</taxon>
        <taxon>Racocetra</taxon>
    </lineage>
</organism>
<evidence type="ECO:0000313" key="1">
    <source>
        <dbReference type="EMBL" id="CAG8794805.1"/>
    </source>
</evidence>
<reference evidence="1" key="1">
    <citation type="submission" date="2021-06" db="EMBL/GenBank/DDBJ databases">
        <authorList>
            <person name="Kallberg Y."/>
            <person name="Tangrot J."/>
            <person name="Rosling A."/>
        </authorList>
    </citation>
    <scope>NUCLEOTIDE SEQUENCE</scope>
    <source>
        <strain evidence="1">IN212</strain>
    </source>
</reference>
<proteinExistence type="predicted"/>
<dbReference type="OrthoDB" id="10381390at2759"/>
<keyword evidence="2" id="KW-1185">Reference proteome</keyword>
<evidence type="ECO:0000313" key="2">
    <source>
        <dbReference type="Proteomes" id="UP000789396"/>
    </source>
</evidence>
<dbReference type="EMBL" id="CAJVPZ010064960">
    <property type="protein sequence ID" value="CAG8794805.1"/>
    <property type="molecule type" value="Genomic_DNA"/>
</dbReference>
<sequence length="79" mass="9314">MEEVTMEEYYDYSAYEDPEEETWNTDPNDQKFVFTHDYLAATRAKDLLEDQSLVSLAQLVRTWEIELTSEESLDLIELG</sequence>
<comment type="caution">
    <text evidence="1">The sequence shown here is derived from an EMBL/GenBank/DDBJ whole genome shotgun (WGS) entry which is preliminary data.</text>
</comment>